<dbReference type="NCBIfam" id="TIGR02167">
    <property type="entry name" value="Liste_lipo_26"/>
    <property type="match status" value="3"/>
</dbReference>
<accession>X0RZI8</accession>
<feature type="non-terminal residue" evidence="1">
    <location>
        <position position="173"/>
    </location>
</feature>
<dbReference type="InterPro" id="IPR005046">
    <property type="entry name" value="DUF285"/>
</dbReference>
<dbReference type="AlphaFoldDB" id="X0RZI8"/>
<protein>
    <recommendedName>
        <fullName evidence="2">BspA family leucine-rich repeat surface protein</fullName>
    </recommendedName>
</protein>
<proteinExistence type="predicted"/>
<gene>
    <name evidence="1" type="ORF">S01H1_13224</name>
</gene>
<reference evidence="1" key="1">
    <citation type="journal article" date="2014" name="Front. Microbiol.">
        <title>High frequency of phylogenetically diverse reductive dehalogenase-homologous genes in deep subseafloor sedimentary metagenomes.</title>
        <authorList>
            <person name="Kawai M."/>
            <person name="Futagami T."/>
            <person name="Toyoda A."/>
            <person name="Takaki Y."/>
            <person name="Nishi S."/>
            <person name="Hori S."/>
            <person name="Arai W."/>
            <person name="Tsubouchi T."/>
            <person name="Morono Y."/>
            <person name="Uchiyama I."/>
            <person name="Ito T."/>
            <person name="Fujiyama A."/>
            <person name="Inagaki F."/>
            <person name="Takami H."/>
        </authorList>
    </citation>
    <scope>NUCLEOTIDE SEQUENCE</scope>
    <source>
        <strain evidence="1">Expedition CK06-06</strain>
    </source>
</reference>
<sequence>MWSATKYFGDIGVAHTITITPTAGGTITFAYGSTSNWGEGSEQHYRDQFTTVTQWGSYKCGERDFGDASGGCTNFTGFTGTGGTITPPELSYNLTSLFYECEKFNADISNWNTAAVTNMGYMFYKASAFKQDIGGWDTSQVTTMEGMFVCAAAFNQDIGGWDTSQVTTMEGMF</sequence>
<dbReference type="EMBL" id="BARS01006822">
    <property type="protein sequence ID" value="GAF74193.1"/>
    <property type="molecule type" value="Genomic_DNA"/>
</dbReference>
<evidence type="ECO:0000313" key="1">
    <source>
        <dbReference type="EMBL" id="GAF74193.1"/>
    </source>
</evidence>
<dbReference type="InterPro" id="IPR011889">
    <property type="entry name" value="Liste_lipo_26"/>
</dbReference>
<organism evidence="1">
    <name type="scientific">marine sediment metagenome</name>
    <dbReference type="NCBI Taxonomy" id="412755"/>
    <lineage>
        <taxon>unclassified sequences</taxon>
        <taxon>metagenomes</taxon>
        <taxon>ecological metagenomes</taxon>
    </lineage>
</organism>
<dbReference type="Pfam" id="PF03382">
    <property type="entry name" value="DUF285"/>
    <property type="match status" value="1"/>
</dbReference>
<evidence type="ECO:0008006" key="2">
    <source>
        <dbReference type="Google" id="ProtNLM"/>
    </source>
</evidence>
<name>X0RZI8_9ZZZZ</name>
<comment type="caution">
    <text evidence="1">The sequence shown here is derived from an EMBL/GenBank/DDBJ whole genome shotgun (WGS) entry which is preliminary data.</text>
</comment>